<feature type="domain" description="HTH hxlR-type" evidence="4">
    <location>
        <begin position="10"/>
        <end position="107"/>
    </location>
</feature>
<dbReference type="InterPro" id="IPR036388">
    <property type="entry name" value="WH-like_DNA-bd_sf"/>
</dbReference>
<dbReference type="SUPFAM" id="SSF46785">
    <property type="entry name" value="Winged helix' DNA-binding domain"/>
    <property type="match status" value="1"/>
</dbReference>
<dbReference type="PROSITE" id="PS51118">
    <property type="entry name" value="HTH_HXLR"/>
    <property type="match status" value="1"/>
</dbReference>
<protein>
    <submittedName>
        <fullName evidence="5">HxlR family (HxlR)</fullName>
    </submittedName>
</protein>
<name>A0ABM9N476_9LACO</name>
<dbReference type="Pfam" id="PF01638">
    <property type="entry name" value="HxlR"/>
    <property type="match status" value="1"/>
</dbReference>
<organism evidence="5 6">
    <name type="scientific">Eupransor demetentiae</name>
    <dbReference type="NCBI Taxonomy" id="3109584"/>
    <lineage>
        <taxon>Bacteria</taxon>
        <taxon>Bacillati</taxon>
        <taxon>Bacillota</taxon>
        <taxon>Bacilli</taxon>
        <taxon>Lactobacillales</taxon>
        <taxon>Lactobacillaceae</taxon>
        <taxon>Eupransor</taxon>
    </lineage>
</organism>
<dbReference type="PANTHER" id="PTHR33204:SF18">
    <property type="entry name" value="TRANSCRIPTIONAL REGULATORY PROTEIN"/>
    <property type="match status" value="1"/>
</dbReference>
<reference evidence="5 6" key="1">
    <citation type="submission" date="2024-01" db="EMBL/GenBank/DDBJ databases">
        <authorList>
            <person name="Botero Cardona J."/>
        </authorList>
    </citation>
    <scope>NUCLEOTIDE SEQUENCE [LARGE SCALE GENOMIC DNA]</scope>
    <source>
        <strain evidence="5 6">LMG 33000</strain>
    </source>
</reference>
<evidence type="ECO:0000313" key="6">
    <source>
        <dbReference type="Proteomes" id="UP001314241"/>
    </source>
</evidence>
<sequence>MTPEIDQLECPVNPFMNIINGKWTIHILWELYQENNHYGSLLKSLPGISTRTLSTRLKMLENNNIITRKVITETNPPMVSYPFTEKGLSLVPILMSMKNWSEEYSKH</sequence>
<keyword evidence="6" id="KW-1185">Reference proteome</keyword>
<gene>
    <name evidence="5" type="ORF">R54876_GBNLAHCA_00486</name>
</gene>
<evidence type="ECO:0000256" key="1">
    <source>
        <dbReference type="ARBA" id="ARBA00023015"/>
    </source>
</evidence>
<keyword evidence="2" id="KW-0238">DNA-binding</keyword>
<dbReference type="EMBL" id="CAWVOH010000001">
    <property type="protein sequence ID" value="CAK8053927.1"/>
    <property type="molecule type" value="Genomic_DNA"/>
</dbReference>
<evidence type="ECO:0000256" key="2">
    <source>
        <dbReference type="ARBA" id="ARBA00023125"/>
    </source>
</evidence>
<comment type="caution">
    <text evidence="5">The sequence shown here is derived from an EMBL/GenBank/DDBJ whole genome shotgun (WGS) entry which is preliminary data.</text>
</comment>
<dbReference type="InterPro" id="IPR036390">
    <property type="entry name" value="WH_DNA-bd_sf"/>
</dbReference>
<proteinExistence type="predicted"/>
<dbReference type="PANTHER" id="PTHR33204">
    <property type="entry name" value="TRANSCRIPTIONAL REGULATOR, MARR FAMILY"/>
    <property type="match status" value="1"/>
</dbReference>
<keyword evidence="3" id="KW-0804">Transcription</keyword>
<keyword evidence="1" id="KW-0805">Transcription regulation</keyword>
<evidence type="ECO:0000259" key="4">
    <source>
        <dbReference type="PROSITE" id="PS51118"/>
    </source>
</evidence>
<dbReference type="Proteomes" id="UP001314241">
    <property type="component" value="Unassembled WGS sequence"/>
</dbReference>
<evidence type="ECO:0000313" key="5">
    <source>
        <dbReference type="EMBL" id="CAK8053927.1"/>
    </source>
</evidence>
<dbReference type="RefSeq" id="WP_349641474.1">
    <property type="nucleotide sequence ID" value="NZ_CAWVOH010000001.1"/>
</dbReference>
<dbReference type="Gene3D" id="1.10.10.10">
    <property type="entry name" value="Winged helix-like DNA-binding domain superfamily/Winged helix DNA-binding domain"/>
    <property type="match status" value="1"/>
</dbReference>
<evidence type="ECO:0000256" key="3">
    <source>
        <dbReference type="ARBA" id="ARBA00023163"/>
    </source>
</evidence>
<accession>A0ABM9N476</accession>
<dbReference type="InterPro" id="IPR002577">
    <property type="entry name" value="HTH_HxlR"/>
</dbReference>